<dbReference type="EMBL" id="NJGU01000001">
    <property type="protein sequence ID" value="OWY30603.1"/>
    <property type="molecule type" value="Genomic_DNA"/>
</dbReference>
<organism evidence="8 9">
    <name type="scientific">Herbaspirillum robiniae</name>
    <dbReference type="NCBI Taxonomy" id="2014887"/>
    <lineage>
        <taxon>Bacteria</taxon>
        <taxon>Pseudomonadati</taxon>
        <taxon>Pseudomonadota</taxon>
        <taxon>Betaproteobacteria</taxon>
        <taxon>Burkholderiales</taxon>
        <taxon>Oxalobacteraceae</taxon>
        <taxon>Herbaspirillum</taxon>
    </lineage>
</organism>
<feature type="transmembrane region" description="Helical" evidence="6">
    <location>
        <begin position="157"/>
        <end position="178"/>
    </location>
</feature>
<keyword evidence="5 6" id="KW-0472">Membrane</keyword>
<evidence type="ECO:0000256" key="2">
    <source>
        <dbReference type="ARBA" id="ARBA00022475"/>
    </source>
</evidence>
<feature type="transmembrane region" description="Helical" evidence="6">
    <location>
        <begin position="198"/>
        <end position="220"/>
    </location>
</feature>
<feature type="transmembrane region" description="Helical" evidence="6">
    <location>
        <begin position="119"/>
        <end position="137"/>
    </location>
</feature>
<dbReference type="InterPro" id="IPR047689">
    <property type="entry name" value="CopD"/>
</dbReference>
<dbReference type="Pfam" id="PF05425">
    <property type="entry name" value="CopD"/>
    <property type="match status" value="1"/>
</dbReference>
<evidence type="ECO:0000256" key="1">
    <source>
        <dbReference type="ARBA" id="ARBA00004651"/>
    </source>
</evidence>
<evidence type="ECO:0000313" key="8">
    <source>
        <dbReference type="EMBL" id="OWY30603.1"/>
    </source>
</evidence>
<dbReference type="InterPro" id="IPR008457">
    <property type="entry name" value="Cu-R_CopD_dom"/>
</dbReference>
<sequence length="307" mass="32523">MDGMTVLVRFALYLDLMLVFGLPLFQLHALRQPERSSPLGKKFSILTASAAVIGLALSVVSMLLMTKAMTGAADISSIEQHMFEMMLTDTSFGMAWCLRMAMLLVVIMAALMSSARPTASAVLMSAAGGTALATLSWAGHGAMDEGVRGQVHLIADIIHLLAAGGWVGALAAFILMLVLRYGNDPADVSLLSRTLNGFALMGTLIVGSLVITGALNYWLIVGPTVTGLLSSPYGQLLIAKLVLFGMMLALAAANRYRLSPLLERVHVSGEHATAIAALRRSLFVETCCAFLILALVAWLGTLGPMTE</sequence>
<keyword evidence="3 6" id="KW-0812">Transmembrane</keyword>
<dbReference type="PANTHER" id="PTHR34820">
    <property type="entry name" value="INNER MEMBRANE PROTEIN YEBZ"/>
    <property type="match status" value="1"/>
</dbReference>
<comment type="subcellular location">
    <subcellularLocation>
        <location evidence="1">Cell membrane</location>
        <topology evidence="1">Multi-pass membrane protein</topology>
    </subcellularLocation>
</comment>
<keyword evidence="2" id="KW-1003">Cell membrane</keyword>
<evidence type="ECO:0000256" key="4">
    <source>
        <dbReference type="ARBA" id="ARBA00022989"/>
    </source>
</evidence>
<feature type="transmembrane region" description="Helical" evidence="6">
    <location>
        <begin position="6"/>
        <end position="25"/>
    </location>
</feature>
<keyword evidence="4 6" id="KW-1133">Transmembrane helix</keyword>
<name>A0A246WU88_9BURK</name>
<dbReference type="InterPro" id="IPR032694">
    <property type="entry name" value="CopC/D"/>
</dbReference>
<accession>A0A246WU88</accession>
<proteinExistence type="predicted"/>
<feature type="transmembrane region" description="Helical" evidence="6">
    <location>
        <begin position="282"/>
        <end position="301"/>
    </location>
</feature>
<protein>
    <submittedName>
        <fullName evidence="8">Copper resistance protein CopD</fullName>
    </submittedName>
</protein>
<feature type="transmembrane region" description="Helical" evidence="6">
    <location>
        <begin position="45"/>
        <end position="65"/>
    </location>
</feature>
<dbReference type="AlphaFoldDB" id="A0A246WU88"/>
<evidence type="ECO:0000256" key="3">
    <source>
        <dbReference type="ARBA" id="ARBA00022692"/>
    </source>
</evidence>
<dbReference type="PANTHER" id="PTHR34820:SF4">
    <property type="entry name" value="INNER MEMBRANE PROTEIN YEBZ"/>
    <property type="match status" value="1"/>
</dbReference>
<gene>
    <name evidence="8" type="ORF">CEJ42_00500</name>
</gene>
<dbReference type="Proteomes" id="UP000197596">
    <property type="component" value="Unassembled WGS sequence"/>
</dbReference>
<evidence type="ECO:0000256" key="5">
    <source>
        <dbReference type="ARBA" id="ARBA00023136"/>
    </source>
</evidence>
<reference evidence="8 9" key="1">
    <citation type="submission" date="2017-06" db="EMBL/GenBank/DDBJ databases">
        <title>Herbaspirillum phytohormonus sp. nov., isolated from the root nodule of Robinia pseudoacacia in lead-zinc mine.</title>
        <authorList>
            <person name="Fan M."/>
            <person name="Lin Y."/>
        </authorList>
    </citation>
    <scope>NUCLEOTIDE SEQUENCE [LARGE SCALE GENOMIC DNA]</scope>
    <source>
        <strain evidence="8 9">HZ10</strain>
    </source>
</reference>
<evidence type="ECO:0000256" key="6">
    <source>
        <dbReference type="SAM" id="Phobius"/>
    </source>
</evidence>
<comment type="caution">
    <text evidence="8">The sequence shown here is derived from an EMBL/GenBank/DDBJ whole genome shotgun (WGS) entry which is preliminary data.</text>
</comment>
<feature type="transmembrane region" description="Helical" evidence="6">
    <location>
        <begin position="232"/>
        <end position="253"/>
    </location>
</feature>
<feature type="transmembrane region" description="Helical" evidence="6">
    <location>
        <begin position="92"/>
        <end position="112"/>
    </location>
</feature>
<evidence type="ECO:0000313" key="9">
    <source>
        <dbReference type="Proteomes" id="UP000197596"/>
    </source>
</evidence>
<dbReference type="NCBIfam" id="NF033808">
    <property type="entry name" value="copper_CopD"/>
    <property type="match status" value="1"/>
</dbReference>
<dbReference type="GO" id="GO:0006825">
    <property type="term" value="P:copper ion transport"/>
    <property type="evidence" value="ECO:0007669"/>
    <property type="project" value="InterPro"/>
</dbReference>
<dbReference type="RefSeq" id="WP_061286752.1">
    <property type="nucleotide sequence ID" value="NZ_NJGU01000001.1"/>
</dbReference>
<evidence type="ECO:0000259" key="7">
    <source>
        <dbReference type="Pfam" id="PF05425"/>
    </source>
</evidence>
<feature type="domain" description="Copper resistance protein D" evidence="7">
    <location>
        <begin position="193"/>
        <end position="299"/>
    </location>
</feature>
<dbReference type="GO" id="GO:0005886">
    <property type="term" value="C:plasma membrane"/>
    <property type="evidence" value="ECO:0007669"/>
    <property type="project" value="UniProtKB-SubCell"/>
</dbReference>